<dbReference type="Pfam" id="PF01904">
    <property type="entry name" value="DUF72"/>
    <property type="match status" value="1"/>
</dbReference>
<dbReference type="PANTHER" id="PTHR30348">
    <property type="entry name" value="UNCHARACTERIZED PROTEIN YECE"/>
    <property type="match status" value="1"/>
</dbReference>
<protein>
    <submittedName>
        <fullName evidence="1">Protein containing DUF72</fullName>
    </submittedName>
</protein>
<accession>T0YFL5</accession>
<dbReference type="SUPFAM" id="SSF117396">
    <property type="entry name" value="TM1631-like"/>
    <property type="match status" value="1"/>
</dbReference>
<dbReference type="InterPro" id="IPR036520">
    <property type="entry name" value="UPF0759_sf"/>
</dbReference>
<dbReference type="PANTHER" id="PTHR30348:SF4">
    <property type="entry name" value="DUF72 DOMAIN-CONTAINING PROTEIN"/>
    <property type="match status" value="1"/>
</dbReference>
<dbReference type="EMBL" id="AUZY01012269">
    <property type="protein sequence ID" value="EQD30622.1"/>
    <property type="molecule type" value="Genomic_DNA"/>
</dbReference>
<gene>
    <name evidence="1" type="ORF">B1B_18325</name>
</gene>
<dbReference type="AlphaFoldDB" id="T0YFL5"/>
<dbReference type="Gene3D" id="3.20.20.410">
    <property type="entry name" value="Protein of unknown function UPF0759"/>
    <property type="match status" value="1"/>
</dbReference>
<comment type="caution">
    <text evidence="1">The sequence shown here is derived from an EMBL/GenBank/DDBJ whole genome shotgun (WGS) entry which is preliminary data.</text>
</comment>
<name>T0YFL5_9ZZZZ</name>
<proteinExistence type="predicted"/>
<organism evidence="1">
    <name type="scientific">mine drainage metagenome</name>
    <dbReference type="NCBI Taxonomy" id="410659"/>
    <lineage>
        <taxon>unclassified sequences</taxon>
        <taxon>metagenomes</taxon>
        <taxon>ecological metagenomes</taxon>
    </lineage>
</organism>
<dbReference type="InterPro" id="IPR002763">
    <property type="entry name" value="DUF72"/>
</dbReference>
<sequence>MAIYVGTSGWEYPEWVGPVYPRFGVHDRLRYYAHLFPVVEVNATFYRLPPPSVVRSWLTRTPAGFRFAAKFPRSVTHLRRLDTRVPDLARFWTVVEPIRAAGRLAALLLQLPPWLPFDAPAFRAFAEAVPAGLPVAVEFREASWLVPEAFDLLREFRWAYTVVDEPLLPVRLEVTAPFAYLRLHGHGRPLWYDYTYSPAEIASWVPRVRALAREAETVYVFFNNHFRGDAVANGRALGDALGLPPPPGLGRLDPAPPD</sequence>
<evidence type="ECO:0000313" key="1">
    <source>
        <dbReference type="EMBL" id="EQD30622.1"/>
    </source>
</evidence>
<reference evidence="1" key="1">
    <citation type="submission" date="2013-08" db="EMBL/GenBank/DDBJ databases">
        <authorList>
            <person name="Mendez C."/>
            <person name="Richter M."/>
            <person name="Ferrer M."/>
            <person name="Sanchez J."/>
        </authorList>
    </citation>
    <scope>NUCLEOTIDE SEQUENCE</scope>
</reference>
<reference evidence="1" key="2">
    <citation type="journal article" date="2014" name="ISME J.">
        <title>Microbial stratification in low pH oxic and suboxic macroscopic growths along an acid mine drainage.</title>
        <authorList>
            <person name="Mendez-Garcia C."/>
            <person name="Mesa V."/>
            <person name="Sprenger R.R."/>
            <person name="Richter M."/>
            <person name="Diez M.S."/>
            <person name="Solano J."/>
            <person name="Bargiela R."/>
            <person name="Golyshina O.V."/>
            <person name="Manteca A."/>
            <person name="Ramos J.L."/>
            <person name="Gallego J.R."/>
            <person name="Llorente I."/>
            <person name="Martins Dos Santos V.A."/>
            <person name="Jensen O.N."/>
            <person name="Pelaez A.I."/>
            <person name="Sanchez J."/>
            <person name="Ferrer M."/>
        </authorList>
    </citation>
    <scope>NUCLEOTIDE SEQUENCE</scope>
</reference>